<dbReference type="EMBL" id="JBEAFC010000014">
    <property type="protein sequence ID" value="KAL1532603.1"/>
    <property type="molecule type" value="Genomic_DNA"/>
</dbReference>
<evidence type="ECO:0000256" key="1">
    <source>
        <dbReference type="PROSITE-ProRule" id="PRU00023"/>
    </source>
</evidence>
<organism evidence="2 3">
    <name type="scientific">Salvia divinorum</name>
    <name type="common">Maria pastora</name>
    <name type="synonym">Diviner's sage</name>
    <dbReference type="NCBI Taxonomy" id="28513"/>
    <lineage>
        <taxon>Eukaryota</taxon>
        <taxon>Viridiplantae</taxon>
        <taxon>Streptophyta</taxon>
        <taxon>Embryophyta</taxon>
        <taxon>Tracheophyta</taxon>
        <taxon>Spermatophyta</taxon>
        <taxon>Magnoliopsida</taxon>
        <taxon>eudicotyledons</taxon>
        <taxon>Gunneridae</taxon>
        <taxon>Pentapetalae</taxon>
        <taxon>asterids</taxon>
        <taxon>lamiids</taxon>
        <taxon>Lamiales</taxon>
        <taxon>Lamiaceae</taxon>
        <taxon>Nepetoideae</taxon>
        <taxon>Mentheae</taxon>
        <taxon>Salviinae</taxon>
        <taxon>Salvia</taxon>
        <taxon>Salvia subgen. Calosphace</taxon>
    </lineage>
</organism>
<proteinExistence type="predicted"/>
<dbReference type="InterPro" id="IPR036770">
    <property type="entry name" value="Ankyrin_rpt-contain_sf"/>
</dbReference>
<evidence type="ECO:0000313" key="3">
    <source>
        <dbReference type="Proteomes" id="UP001567538"/>
    </source>
</evidence>
<comment type="caution">
    <text evidence="2">The sequence shown here is derived from an EMBL/GenBank/DDBJ whole genome shotgun (WGS) entry which is preliminary data.</text>
</comment>
<keyword evidence="3" id="KW-1185">Reference proteome</keyword>
<dbReference type="AlphaFoldDB" id="A0ABD1FL87"/>
<dbReference type="PANTHER" id="PTHR24128:SF101">
    <property type="entry name" value="ANKYRIN REPEAT-CONTAINING PROTEIN BDA1-LIKE"/>
    <property type="match status" value="1"/>
</dbReference>
<keyword evidence="1" id="KW-0040">ANK repeat</keyword>
<sequence>MEQLQTKLFEAATLNSITSLQQLLIDDQLILERALVNCFNETPLQVATMLGHVDFVRKIIGLQPRLVNELNSQLSSPLHMAAAKGNVAVVKALLSVDNLTCW</sequence>
<dbReference type="Proteomes" id="UP001567538">
    <property type="component" value="Unassembled WGS sequence"/>
</dbReference>
<dbReference type="Gene3D" id="1.25.40.20">
    <property type="entry name" value="Ankyrin repeat-containing domain"/>
    <property type="match status" value="1"/>
</dbReference>
<evidence type="ECO:0000313" key="2">
    <source>
        <dbReference type="EMBL" id="KAL1532603.1"/>
    </source>
</evidence>
<dbReference type="Pfam" id="PF12796">
    <property type="entry name" value="Ank_2"/>
    <property type="match status" value="1"/>
</dbReference>
<accession>A0ABD1FL87</accession>
<dbReference type="InterPro" id="IPR002110">
    <property type="entry name" value="Ankyrin_rpt"/>
</dbReference>
<name>A0ABD1FL87_SALDI</name>
<protein>
    <submittedName>
        <fullName evidence="2">Ankyrin repeat-containing protein BDA1-like</fullName>
    </submittedName>
</protein>
<dbReference type="PROSITE" id="PS50088">
    <property type="entry name" value="ANK_REPEAT"/>
    <property type="match status" value="1"/>
</dbReference>
<reference evidence="2 3" key="1">
    <citation type="submission" date="2024-06" db="EMBL/GenBank/DDBJ databases">
        <title>A chromosome level genome sequence of Diviner's sage (Salvia divinorum).</title>
        <authorList>
            <person name="Ford S.A."/>
            <person name="Ro D.-K."/>
            <person name="Ness R.W."/>
            <person name="Phillips M.A."/>
        </authorList>
    </citation>
    <scope>NUCLEOTIDE SEQUENCE [LARGE SCALE GENOMIC DNA]</scope>
    <source>
        <strain evidence="2">SAF-2024a</strain>
        <tissue evidence="2">Leaf</tissue>
    </source>
</reference>
<dbReference type="PANTHER" id="PTHR24128">
    <property type="entry name" value="HOMEOBOX PROTEIN WARIAI"/>
    <property type="match status" value="1"/>
</dbReference>
<feature type="repeat" description="ANK" evidence="1">
    <location>
        <begin position="73"/>
        <end position="95"/>
    </location>
</feature>
<dbReference type="PROSITE" id="PS50297">
    <property type="entry name" value="ANK_REP_REGION"/>
    <property type="match status" value="1"/>
</dbReference>
<dbReference type="SMART" id="SM00248">
    <property type="entry name" value="ANK"/>
    <property type="match status" value="2"/>
</dbReference>
<gene>
    <name evidence="2" type="ORF">AAHA92_32590</name>
</gene>
<dbReference type="SUPFAM" id="SSF48403">
    <property type="entry name" value="Ankyrin repeat"/>
    <property type="match status" value="1"/>
</dbReference>